<comment type="catalytic activity">
    <reaction evidence="11">
        <text>L-threonyl-[protein] + ATP = O-phospho-L-threonyl-[protein] + ADP + H(+)</text>
        <dbReference type="Rhea" id="RHEA:46608"/>
        <dbReference type="Rhea" id="RHEA-COMP:11060"/>
        <dbReference type="Rhea" id="RHEA-COMP:11605"/>
        <dbReference type="ChEBI" id="CHEBI:15378"/>
        <dbReference type="ChEBI" id="CHEBI:30013"/>
        <dbReference type="ChEBI" id="CHEBI:30616"/>
        <dbReference type="ChEBI" id="CHEBI:61977"/>
        <dbReference type="ChEBI" id="CHEBI:456216"/>
        <dbReference type="EC" id="2.7.11.1"/>
    </reaction>
</comment>
<protein>
    <recommendedName>
        <fullName evidence="3">non-specific serine/threonine protein kinase</fullName>
        <ecNumber evidence="3">2.7.11.1</ecNumber>
    </recommendedName>
</protein>
<dbReference type="PROSITE" id="PS00107">
    <property type="entry name" value="PROTEIN_KINASE_ATP"/>
    <property type="match status" value="1"/>
</dbReference>
<dbReference type="OMA" id="MVDIMKF"/>
<comment type="subcellular location">
    <subcellularLocation>
        <location evidence="1">Cytoplasm</location>
    </subcellularLocation>
</comment>
<dbReference type="OrthoDB" id="248923at2759"/>
<evidence type="ECO:0000256" key="5">
    <source>
        <dbReference type="ARBA" id="ARBA00022507"/>
    </source>
</evidence>
<dbReference type="Pfam" id="PF00069">
    <property type="entry name" value="Pkinase"/>
    <property type="match status" value="1"/>
</dbReference>
<evidence type="ECO:0000256" key="9">
    <source>
        <dbReference type="ARBA" id="ARBA00022777"/>
    </source>
</evidence>
<dbReference type="InterPro" id="IPR036936">
    <property type="entry name" value="CRIB_dom_sf"/>
</dbReference>
<feature type="compositionally biased region" description="Pro residues" evidence="14">
    <location>
        <begin position="494"/>
        <end position="507"/>
    </location>
</feature>
<keyword evidence="18" id="KW-1185">Reference proteome</keyword>
<dbReference type="STRING" id="771870.F7W6G4"/>
<feature type="compositionally biased region" description="Low complexity" evidence="14">
    <location>
        <begin position="108"/>
        <end position="134"/>
    </location>
</feature>
<dbReference type="eggNOG" id="KOG0578">
    <property type="taxonomic scope" value="Eukaryota"/>
</dbReference>
<dbReference type="InParanoid" id="F7W6G4"/>
<feature type="domain" description="Protein kinase" evidence="15">
    <location>
        <begin position="639"/>
        <end position="891"/>
    </location>
</feature>
<evidence type="ECO:0000256" key="11">
    <source>
        <dbReference type="ARBA" id="ARBA00047899"/>
    </source>
</evidence>
<feature type="compositionally biased region" description="Polar residues" evidence="14">
    <location>
        <begin position="34"/>
        <end position="57"/>
    </location>
</feature>
<evidence type="ECO:0000259" key="16">
    <source>
        <dbReference type="PROSITE" id="PS50108"/>
    </source>
</evidence>
<dbReference type="Gene3D" id="3.90.810.10">
    <property type="entry name" value="CRIB domain"/>
    <property type="match status" value="1"/>
</dbReference>
<dbReference type="PANTHER" id="PTHR45832:SF22">
    <property type="entry name" value="SERINE_THREONINE-PROTEIN KINASE SAMKA-RELATED"/>
    <property type="match status" value="1"/>
</dbReference>
<dbReference type="GO" id="GO:0005524">
    <property type="term" value="F:ATP binding"/>
    <property type="evidence" value="ECO:0007669"/>
    <property type="project" value="UniProtKB-UniRule"/>
</dbReference>
<evidence type="ECO:0000256" key="4">
    <source>
        <dbReference type="ARBA" id="ARBA00022490"/>
    </source>
</evidence>
<dbReference type="SMART" id="SM00285">
    <property type="entry name" value="PBD"/>
    <property type="match status" value="1"/>
</dbReference>
<feature type="compositionally biased region" description="Pro residues" evidence="14">
    <location>
        <begin position="442"/>
        <end position="454"/>
    </location>
</feature>
<dbReference type="FunCoup" id="F7W6G4">
    <property type="interactions" value="339"/>
</dbReference>
<comment type="similarity">
    <text evidence="2">Belongs to the protein kinase superfamily. STE Ser/Thr protein kinase family. STE20 subfamily.</text>
</comment>
<dbReference type="FunFam" id="3.90.810.10:FF:000007">
    <property type="entry name" value="Non-specific serine/threonine protein kinase"/>
    <property type="match status" value="1"/>
</dbReference>
<reference evidence="17 18" key="1">
    <citation type="journal article" date="2010" name="PLoS Genet.">
        <title>De novo assembly of a 40 Mb eukaryotic genome from short sequence reads: Sordaria macrospora, a model organism for fungal morphogenesis.</title>
        <authorList>
            <person name="Nowrousian M."/>
            <person name="Stajich J."/>
            <person name="Chu M."/>
            <person name="Engh I."/>
            <person name="Espagne E."/>
            <person name="Halliday K."/>
            <person name="Kamerewerd J."/>
            <person name="Kempken F."/>
            <person name="Knab B."/>
            <person name="Kuo H.C."/>
            <person name="Osiewacz H.D."/>
            <person name="Poeggeler S."/>
            <person name="Read N."/>
            <person name="Seiler S."/>
            <person name="Smith K."/>
            <person name="Zickler D."/>
            <person name="Kueck U."/>
            <person name="Freitag M."/>
        </authorList>
    </citation>
    <scope>NUCLEOTIDE SEQUENCE [LARGE SCALE GENOMIC DNA]</scope>
    <source>
        <strain evidence="18">ATCC MYA-333 / DSM 997 / K(L3346) / K-hell</strain>
        <tissue evidence="17">Mycelium</tissue>
    </source>
</reference>
<dbReference type="PROSITE" id="PS50011">
    <property type="entry name" value="PROTEIN_KINASE_DOM"/>
    <property type="match status" value="1"/>
</dbReference>
<feature type="region of interest" description="Disordered" evidence="14">
    <location>
        <begin position="1"/>
        <end position="149"/>
    </location>
</feature>
<evidence type="ECO:0000256" key="14">
    <source>
        <dbReference type="SAM" id="MobiDB-lite"/>
    </source>
</evidence>
<evidence type="ECO:0000256" key="12">
    <source>
        <dbReference type="ARBA" id="ARBA00048679"/>
    </source>
</evidence>
<feature type="compositionally biased region" description="Low complexity" evidence="14">
    <location>
        <begin position="226"/>
        <end position="256"/>
    </location>
</feature>
<sequence length="920" mass="100038">MTMDGQLSLLSPTSSSSTPHRKRLTKKQRPPSANHRTSSSFNPARGPNSSQSPSLARTVSVPVVPSNAPANAKGSNLSLPRSNTTRPQSANRPYNPIQTIPANGFILSPASSSHPQSQSQPYPSAAASTTVTSSRNKDTSKQYDPLDSCIGSFDQNKSSTDELIGAPFDGKAILNRIEATKLSAASAPSSTNTIAHFNNLSPRRIAPPPPPLTLSRSNTDSKAVRSSKPTKSPKSTKSNKTMGASSFRQSASFSSAEQLPPSEKPSKSESSSSSNKRHSGDGKESRVPGMLRKKSGFSGFMNSLVGSPKKPLISAPENPVHVTHVGYDSNTGQFTGLPKEWQRLISESGITEKDRREHPQILVDVLTFYKETTEKPQEDQQLEKFHDARAADFRSPPVTGTTPLVLQTGGGYTHGPMSPMISPPASPRFPQVGHEGSFENPRAPPPVPKGPGPLPAKDVNLIPSRPAPKPPANISTRPLVPPTSYPAKDSGIGMPPPGEEPAIPYLPPKDNVQHIYQEEHRNRSRSNSRTNGAAPFSPVQASPLLPIVAANQTAAYQQQLLQHQQEQAMAQAQAAMSGQLSRAASKRQQPTPPTSQHQHPRQPDVNGAPRMPQAQGAVPQAGARPRHRPRQSNAIDVVASLKRICSDGDPREIYRGFTKIGQGASGAIKQMNLEQQPKKDLIINEILVMKESSHPNIVNFIDSYLCAGELWVVMEYMEGGSLTDVVTFNIMTEGQIASVCRETLRGLQHLHSKGVIHRDIKSDNILLSMEGNIKLTDFGFCATINEAQSKRTTMVGTPYWMAPEVVTRKEYGRKVDIWSLGIMAIEMIEGEPPYLTESPLRALWLIATNGTPHIKDEQSLSPVFRDFLYFALKVDPEKRASAHDLLRHDFMNKCVDLSTLAPLVRAAREARAQEKARKGQ</sequence>
<dbReference type="GO" id="GO:0005737">
    <property type="term" value="C:cytoplasm"/>
    <property type="evidence" value="ECO:0007669"/>
    <property type="project" value="UniProtKB-SubCell"/>
</dbReference>
<feature type="compositionally biased region" description="Polar residues" evidence="14">
    <location>
        <begin position="73"/>
        <end position="101"/>
    </location>
</feature>
<dbReference type="Pfam" id="PF00786">
    <property type="entry name" value="PBD"/>
    <property type="match status" value="1"/>
</dbReference>
<keyword evidence="4" id="KW-0963">Cytoplasm</keyword>
<evidence type="ECO:0000256" key="10">
    <source>
        <dbReference type="ARBA" id="ARBA00022840"/>
    </source>
</evidence>
<feature type="region of interest" description="Disordered" evidence="14">
    <location>
        <begin position="409"/>
        <end position="509"/>
    </location>
</feature>
<accession>F7W6G4</accession>
<feature type="region of interest" description="Disordered" evidence="14">
    <location>
        <begin position="571"/>
        <end position="634"/>
    </location>
</feature>
<dbReference type="FunFam" id="1.10.510.10:FF:000011">
    <property type="entry name" value="Non-specific serine/threonine protein kinase"/>
    <property type="match status" value="1"/>
</dbReference>
<feature type="domain" description="CRIB" evidence="16">
    <location>
        <begin position="313"/>
        <end position="326"/>
    </location>
</feature>
<dbReference type="InterPro" id="IPR000095">
    <property type="entry name" value="CRIB_dom"/>
</dbReference>
<gene>
    <name evidence="17" type="primary">putative ste20</name>
    <name evidence="17" type="ORF">SMAC_06321</name>
</gene>
<keyword evidence="6" id="KW-0723">Serine/threonine-protein kinase</keyword>
<dbReference type="Proteomes" id="UP000001881">
    <property type="component" value="Unassembled WGS sequence"/>
</dbReference>
<dbReference type="AlphaFoldDB" id="F7W6G4"/>
<dbReference type="InterPro" id="IPR008271">
    <property type="entry name" value="Ser/Thr_kinase_AS"/>
</dbReference>
<organism evidence="17 18">
    <name type="scientific">Sordaria macrospora (strain ATCC MYA-333 / DSM 997 / K(L3346) / K-hell)</name>
    <dbReference type="NCBI Taxonomy" id="771870"/>
    <lineage>
        <taxon>Eukaryota</taxon>
        <taxon>Fungi</taxon>
        <taxon>Dikarya</taxon>
        <taxon>Ascomycota</taxon>
        <taxon>Pezizomycotina</taxon>
        <taxon>Sordariomycetes</taxon>
        <taxon>Sordariomycetidae</taxon>
        <taxon>Sordariales</taxon>
        <taxon>Sordariaceae</taxon>
        <taxon>Sordaria</taxon>
    </lineage>
</organism>
<evidence type="ECO:0000256" key="7">
    <source>
        <dbReference type="ARBA" id="ARBA00022679"/>
    </source>
</evidence>
<keyword evidence="7" id="KW-0808">Transferase</keyword>
<dbReference type="EC" id="2.7.11.1" evidence="3"/>
<dbReference type="PROSITE" id="PS00108">
    <property type="entry name" value="PROTEIN_KINASE_ST"/>
    <property type="match status" value="1"/>
</dbReference>
<dbReference type="GO" id="GO:0019236">
    <property type="term" value="P:response to pheromone"/>
    <property type="evidence" value="ECO:0007669"/>
    <property type="project" value="UniProtKB-KW"/>
</dbReference>
<evidence type="ECO:0000259" key="15">
    <source>
        <dbReference type="PROSITE" id="PS50011"/>
    </source>
</evidence>
<keyword evidence="10 13" id="KW-0067">ATP-binding</keyword>
<keyword evidence="9" id="KW-0418">Kinase</keyword>
<evidence type="ECO:0000256" key="2">
    <source>
        <dbReference type="ARBA" id="ARBA00008874"/>
    </source>
</evidence>
<dbReference type="SMART" id="SM00220">
    <property type="entry name" value="S_TKc"/>
    <property type="match status" value="1"/>
</dbReference>
<dbReference type="VEuPathDB" id="FungiDB:SMAC_06321"/>
<dbReference type="PROSITE" id="PS50108">
    <property type="entry name" value="CRIB"/>
    <property type="match status" value="1"/>
</dbReference>
<dbReference type="SUPFAM" id="SSF56112">
    <property type="entry name" value="Protein kinase-like (PK-like)"/>
    <property type="match status" value="1"/>
</dbReference>
<proteinExistence type="inferred from homology"/>
<dbReference type="InterPro" id="IPR011009">
    <property type="entry name" value="Kinase-like_dom_sf"/>
</dbReference>
<feature type="binding site" evidence="13">
    <location>
        <position position="690"/>
    </location>
    <ligand>
        <name>ATP</name>
        <dbReference type="ChEBI" id="CHEBI:30616"/>
    </ligand>
</feature>
<feature type="region of interest" description="Disordered" evidence="14">
    <location>
        <begin position="183"/>
        <end position="295"/>
    </location>
</feature>
<evidence type="ECO:0000256" key="1">
    <source>
        <dbReference type="ARBA" id="ARBA00004496"/>
    </source>
</evidence>
<evidence type="ECO:0000256" key="3">
    <source>
        <dbReference type="ARBA" id="ARBA00012513"/>
    </source>
</evidence>
<feature type="compositionally biased region" description="Low complexity" evidence="14">
    <location>
        <begin position="59"/>
        <end position="72"/>
    </location>
</feature>
<feature type="compositionally biased region" description="Low complexity" evidence="14">
    <location>
        <begin position="612"/>
        <end position="623"/>
    </location>
</feature>
<dbReference type="InterPro" id="IPR017441">
    <property type="entry name" value="Protein_kinase_ATP_BS"/>
</dbReference>
<feature type="compositionally biased region" description="Low complexity" evidence="14">
    <location>
        <begin position="7"/>
        <end position="18"/>
    </location>
</feature>
<evidence type="ECO:0000313" key="17">
    <source>
        <dbReference type="EMBL" id="CCC13103.1"/>
    </source>
</evidence>
<evidence type="ECO:0000256" key="8">
    <source>
        <dbReference type="ARBA" id="ARBA00022741"/>
    </source>
</evidence>
<comment type="caution">
    <text evidence="17">The sequence shown here is derived from an EMBL/GenBank/DDBJ whole genome shotgun (WGS) entry which is preliminary data.</text>
</comment>
<dbReference type="GO" id="GO:0004674">
    <property type="term" value="F:protein serine/threonine kinase activity"/>
    <property type="evidence" value="ECO:0007669"/>
    <property type="project" value="UniProtKB-KW"/>
</dbReference>
<comment type="catalytic activity">
    <reaction evidence="12">
        <text>L-seryl-[protein] + ATP = O-phospho-L-seryl-[protein] + ADP + H(+)</text>
        <dbReference type="Rhea" id="RHEA:17989"/>
        <dbReference type="Rhea" id="RHEA-COMP:9863"/>
        <dbReference type="Rhea" id="RHEA-COMP:11604"/>
        <dbReference type="ChEBI" id="CHEBI:15378"/>
        <dbReference type="ChEBI" id="CHEBI:29999"/>
        <dbReference type="ChEBI" id="CHEBI:30616"/>
        <dbReference type="ChEBI" id="CHEBI:83421"/>
        <dbReference type="ChEBI" id="CHEBI:456216"/>
        <dbReference type="EC" id="2.7.11.1"/>
    </reaction>
</comment>
<dbReference type="Gene3D" id="3.30.200.20">
    <property type="entry name" value="Phosphorylase Kinase, domain 1"/>
    <property type="match status" value="1"/>
</dbReference>
<dbReference type="EMBL" id="CABT02000034">
    <property type="protein sequence ID" value="CCC13103.1"/>
    <property type="molecule type" value="Genomic_DNA"/>
</dbReference>
<keyword evidence="8 13" id="KW-0547">Nucleotide-binding</keyword>
<dbReference type="GO" id="GO:0106310">
    <property type="term" value="F:protein serine kinase activity"/>
    <property type="evidence" value="ECO:0007669"/>
    <property type="project" value="RHEA"/>
</dbReference>
<name>F7W6G4_SORMK</name>
<dbReference type="InterPro" id="IPR051931">
    <property type="entry name" value="PAK3-like"/>
</dbReference>
<feature type="compositionally biased region" description="Basic residues" evidence="14">
    <location>
        <begin position="19"/>
        <end position="29"/>
    </location>
</feature>
<evidence type="ECO:0000313" key="18">
    <source>
        <dbReference type="Proteomes" id="UP000001881"/>
    </source>
</evidence>
<keyword evidence="5" id="KW-0589">Pheromone response</keyword>
<dbReference type="Gene3D" id="1.10.510.10">
    <property type="entry name" value="Transferase(Phosphotransferase) domain 1"/>
    <property type="match status" value="1"/>
</dbReference>
<dbReference type="InterPro" id="IPR000719">
    <property type="entry name" value="Prot_kinase_dom"/>
</dbReference>
<feature type="compositionally biased region" description="Polar residues" evidence="14">
    <location>
        <begin position="186"/>
        <end position="199"/>
    </location>
</feature>
<dbReference type="CDD" id="cd06614">
    <property type="entry name" value="STKc_PAK"/>
    <property type="match status" value="1"/>
</dbReference>
<evidence type="ECO:0000256" key="6">
    <source>
        <dbReference type="ARBA" id="ARBA00022527"/>
    </source>
</evidence>
<dbReference type="InterPro" id="IPR033923">
    <property type="entry name" value="PAK_BD"/>
</dbReference>
<evidence type="ECO:0000256" key="13">
    <source>
        <dbReference type="PROSITE-ProRule" id="PRU10141"/>
    </source>
</evidence>
<dbReference type="CDD" id="cd01093">
    <property type="entry name" value="CRIB_PAK_like"/>
    <property type="match status" value="1"/>
</dbReference>
<dbReference type="PANTHER" id="PTHR45832">
    <property type="entry name" value="SERINE/THREONINE-PROTEIN KINASE SAMKA-RELATED-RELATED"/>
    <property type="match status" value="1"/>
</dbReference>
<dbReference type="HOGENOM" id="CLU_000288_26_1_1"/>
<feature type="region of interest" description="Disordered" evidence="14">
    <location>
        <begin position="519"/>
        <end position="538"/>
    </location>
</feature>